<dbReference type="Gene3D" id="3.40.220.10">
    <property type="entry name" value="Leucine Aminopeptidase, subunit E, domain 1"/>
    <property type="match status" value="1"/>
</dbReference>
<organism evidence="2">
    <name type="scientific">marine metagenome</name>
    <dbReference type="NCBI Taxonomy" id="408172"/>
    <lineage>
        <taxon>unclassified sequences</taxon>
        <taxon>metagenomes</taxon>
        <taxon>ecological metagenomes</taxon>
    </lineage>
</organism>
<name>A0A381WRQ6_9ZZZZ</name>
<gene>
    <name evidence="2" type="ORF">METZ01_LOCUS108050</name>
</gene>
<feature type="domain" description="Peptidase M17 leucyl aminopeptidase N-terminal" evidence="1">
    <location>
        <begin position="41"/>
        <end position="132"/>
    </location>
</feature>
<evidence type="ECO:0000259" key="1">
    <source>
        <dbReference type="Pfam" id="PF02789"/>
    </source>
</evidence>
<accession>A0A381WRQ6</accession>
<dbReference type="EMBL" id="UINC01012667">
    <property type="protein sequence ID" value="SVA55196.1"/>
    <property type="molecule type" value="Genomic_DNA"/>
</dbReference>
<dbReference type="GO" id="GO:0070006">
    <property type="term" value="F:metalloaminopeptidase activity"/>
    <property type="evidence" value="ECO:0007669"/>
    <property type="project" value="InterPro"/>
</dbReference>
<reference evidence="2" key="1">
    <citation type="submission" date="2018-05" db="EMBL/GenBank/DDBJ databases">
        <authorList>
            <person name="Lanie J.A."/>
            <person name="Ng W.-L."/>
            <person name="Kazmierczak K.M."/>
            <person name="Andrzejewski T.M."/>
            <person name="Davidsen T.M."/>
            <person name="Wayne K.J."/>
            <person name="Tettelin H."/>
            <person name="Glass J.I."/>
            <person name="Rusch D."/>
            <person name="Podicherti R."/>
            <person name="Tsui H.-C.T."/>
            <person name="Winkler M.E."/>
        </authorList>
    </citation>
    <scope>NUCLEOTIDE SEQUENCE</scope>
</reference>
<feature type="non-terminal residue" evidence="2">
    <location>
        <position position="142"/>
    </location>
</feature>
<proteinExistence type="predicted"/>
<protein>
    <recommendedName>
        <fullName evidence="1">Peptidase M17 leucyl aminopeptidase N-terminal domain-containing protein</fullName>
    </recommendedName>
</protein>
<dbReference type="GO" id="GO:0006508">
    <property type="term" value="P:proteolysis"/>
    <property type="evidence" value="ECO:0007669"/>
    <property type="project" value="InterPro"/>
</dbReference>
<dbReference type="Pfam" id="PF02789">
    <property type="entry name" value="Peptidase_M17_N"/>
    <property type="match status" value="1"/>
</dbReference>
<dbReference type="InterPro" id="IPR008283">
    <property type="entry name" value="Peptidase_M17_N"/>
</dbReference>
<dbReference type="AlphaFoldDB" id="A0A381WRQ6"/>
<dbReference type="SUPFAM" id="SSF52949">
    <property type="entry name" value="Macro domain-like"/>
    <property type="match status" value="1"/>
</dbReference>
<sequence>MTTMKPRAAEAKKSTKAVKIKALEIDVQSADVTGIDTPVLVVNLFRGIKKPGGATGAVDKALGGIITELIKDGEIKGSTGETTMIHTLGKIKPSRVLVAGLGPQDKFDVHVVRRVSAEVVRFLRRKGISSAATIAHEAGIGG</sequence>
<dbReference type="InterPro" id="IPR043472">
    <property type="entry name" value="Macro_dom-like"/>
</dbReference>
<evidence type="ECO:0000313" key="2">
    <source>
        <dbReference type="EMBL" id="SVA55196.1"/>
    </source>
</evidence>